<feature type="domain" description="FAD/NAD(P)-binding" evidence="6">
    <location>
        <begin position="3"/>
        <end position="288"/>
    </location>
</feature>
<dbReference type="EMBL" id="JMIY01000009">
    <property type="protein sequence ID" value="KCZ70341.1"/>
    <property type="molecule type" value="Genomic_DNA"/>
</dbReference>
<dbReference type="InterPro" id="IPR023753">
    <property type="entry name" value="FAD/NAD-binding_dom"/>
</dbReference>
<dbReference type="InterPro" id="IPR036188">
    <property type="entry name" value="FAD/NAD-bd_sf"/>
</dbReference>
<gene>
    <name evidence="7" type="ORF">ANME2D_03457</name>
</gene>
<evidence type="ECO:0000256" key="4">
    <source>
        <dbReference type="ARBA" id="ARBA00023157"/>
    </source>
</evidence>
<dbReference type="NCBIfam" id="TIGR01292">
    <property type="entry name" value="TRX_reduct"/>
    <property type="match status" value="1"/>
</dbReference>
<evidence type="ECO:0000256" key="5">
    <source>
        <dbReference type="ARBA" id="ARBA00023284"/>
    </source>
</evidence>
<dbReference type="GO" id="GO:0004791">
    <property type="term" value="F:thioredoxin-disulfide reductase (NADPH) activity"/>
    <property type="evidence" value="ECO:0007669"/>
    <property type="project" value="UniProtKB-EC"/>
</dbReference>
<dbReference type="InterPro" id="IPR008255">
    <property type="entry name" value="Pyr_nucl-diS_OxRdtase_2_AS"/>
</dbReference>
<proteinExistence type="predicted"/>
<dbReference type="PATRIC" id="fig|1392998.3.peg.3448"/>
<dbReference type="PRINTS" id="PR00469">
    <property type="entry name" value="PNDRDTASEII"/>
</dbReference>
<dbReference type="EC" id="1.8.1.9" evidence="7"/>
<keyword evidence="2" id="KW-0274">FAD</keyword>
<dbReference type="SUPFAM" id="SSF51905">
    <property type="entry name" value="FAD/NAD(P)-binding domain"/>
    <property type="match status" value="1"/>
</dbReference>
<dbReference type="Pfam" id="PF07992">
    <property type="entry name" value="Pyr_redox_2"/>
    <property type="match status" value="1"/>
</dbReference>
<evidence type="ECO:0000259" key="6">
    <source>
        <dbReference type="Pfam" id="PF07992"/>
    </source>
</evidence>
<evidence type="ECO:0000313" key="7">
    <source>
        <dbReference type="EMBL" id="KCZ70341.1"/>
    </source>
</evidence>
<dbReference type="GO" id="GO:0019430">
    <property type="term" value="P:removal of superoxide radicals"/>
    <property type="evidence" value="ECO:0007669"/>
    <property type="project" value="InterPro"/>
</dbReference>
<dbReference type="RefSeq" id="WP_048094080.1">
    <property type="nucleotide sequence ID" value="NZ_JMIY01000009.1"/>
</dbReference>
<dbReference type="Gene3D" id="3.50.50.60">
    <property type="entry name" value="FAD/NAD(P)-binding domain"/>
    <property type="match status" value="2"/>
</dbReference>
<keyword evidence="8" id="KW-1185">Reference proteome</keyword>
<protein>
    <submittedName>
        <fullName evidence="7">Thioredoxin-disulfide reductase</fullName>
        <ecNumber evidence="7">1.8.1.9</ecNumber>
    </submittedName>
</protein>
<dbReference type="AlphaFoldDB" id="A0A062UTH0"/>
<dbReference type="InterPro" id="IPR005982">
    <property type="entry name" value="Thioredox_Rdtase"/>
</dbReference>
<keyword evidence="5" id="KW-0676">Redox-active center</keyword>
<dbReference type="PROSITE" id="PS00573">
    <property type="entry name" value="PYRIDINE_REDOX_2"/>
    <property type="match status" value="1"/>
</dbReference>
<keyword evidence="1" id="KW-0285">Flavoprotein</keyword>
<keyword evidence="3 7" id="KW-0560">Oxidoreductase</keyword>
<reference evidence="7 8" key="1">
    <citation type="journal article" date="2013" name="Nature">
        <title>Anaerobic oxidation of methane coupled to nitrate reduction in a novel archaeal lineage.</title>
        <authorList>
            <person name="Haroon M.F."/>
            <person name="Hu S."/>
            <person name="Shi Y."/>
            <person name="Imelfort M."/>
            <person name="Keller J."/>
            <person name="Hugenholtz P."/>
            <person name="Yuan Z."/>
            <person name="Tyson G.W."/>
        </authorList>
    </citation>
    <scope>NUCLEOTIDE SEQUENCE [LARGE SCALE GENOMIC DNA]</scope>
    <source>
        <strain evidence="7 8">ANME-2d</strain>
    </source>
</reference>
<evidence type="ECO:0000256" key="3">
    <source>
        <dbReference type="ARBA" id="ARBA00023002"/>
    </source>
</evidence>
<evidence type="ECO:0000256" key="1">
    <source>
        <dbReference type="ARBA" id="ARBA00022630"/>
    </source>
</evidence>
<keyword evidence="4" id="KW-1015">Disulfide bond</keyword>
<dbReference type="InterPro" id="IPR050097">
    <property type="entry name" value="Ferredoxin-NADP_redctase_2"/>
</dbReference>
<accession>A0A062UTH0</accession>
<evidence type="ECO:0000313" key="8">
    <source>
        <dbReference type="Proteomes" id="UP000027153"/>
    </source>
</evidence>
<sequence length="308" mass="33271">MIYDVVIIGGGPAGLTAGIYAKRAMLKALLLEKIGTGGQIIITDLIENYPGFTEISGAELAQKLEEHAGKFGLETKSLAEVTGIEDKGKTKVVKTADGDIEAKAVIIASGTTPRKLGARGELEFTGRGVSYCATCDGFFFRDKVVVVVGGGDSAITEAIFLTKMAKKVIIVHRRDKLRAEKINQEHAFANPKISFVWDSVVEEIAGKQVVEKVIVRNVKTNQISEIKTDGVFIYVGLIPNTGFADVKKDDWGFIIANDKMETSVRGIFVAGDCRNTPLRQIATAVGDGAIAAVSAERYIEESQQYLQR</sequence>
<dbReference type="PANTHER" id="PTHR48105">
    <property type="entry name" value="THIOREDOXIN REDUCTASE 1-RELATED-RELATED"/>
    <property type="match status" value="1"/>
</dbReference>
<dbReference type="GO" id="GO:0005737">
    <property type="term" value="C:cytoplasm"/>
    <property type="evidence" value="ECO:0007669"/>
    <property type="project" value="InterPro"/>
</dbReference>
<organism evidence="7 8">
    <name type="scientific">Candidatus Methanoperedens nitratireducens</name>
    <dbReference type="NCBI Taxonomy" id="1392998"/>
    <lineage>
        <taxon>Archaea</taxon>
        <taxon>Methanobacteriati</taxon>
        <taxon>Methanobacteriota</taxon>
        <taxon>Stenosarchaea group</taxon>
        <taxon>Methanomicrobia</taxon>
        <taxon>Methanosarcinales</taxon>
        <taxon>ANME-2 cluster</taxon>
        <taxon>Candidatus Methanoperedentaceae</taxon>
        <taxon>Candidatus Methanoperedens</taxon>
    </lineage>
</organism>
<dbReference type="Proteomes" id="UP000027153">
    <property type="component" value="Unassembled WGS sequence"/>
</dbReference>
<name>A0A062UTH0_9EURY</name>
<evidence type="ECO:0000256" key="2">
    <source>
        <dbReference type="ARBA" id="ARBA00022827"/>
    </source>
</evidence>
<dbReference type="PRINTS" id="PR00368">
    <property type="entry name" value="FADPNR"/>
</dbReference>
<comment type="caution">
    <text evidence="7">The sequence shown here is derived from an EMBL/GenBank/DDBJ whole genome shotgun (WGS) entry which is preliminary data.</text>
</comment>